<dbReference type="PROSITE" id="PS50887">
    <property type="entry name" value="GGDEF"/>
    <property type="match status" value="1"/>
</dbReference>
<dbReference type="InterPro" id="IPR043128">
    <property type="entry name" value="Rev_trsase/Diguanyl_cyclase"/>
</dbReference>
<dbReference type="InterPro" id="IPR000700">
    <property type="entry name" value="PAS-assoc_C"/>
</dbReference>
<dbReference type="InterPro" id="IPR001610">
    <property type="entry name" value="PAC"/>
</dbReference>
<dbReference type="SMART" id="SM00267">
    <property type="entry name" value="GGDEF"/>
    <property type="match status" value="1"/>
</dbReference>
<dbReference type="PROSITE" id="PS50112">
    <property type="entry name" value="PAS"/>
    <property type="match status" value="1"/>
</dbReference>
<dbReference type="Gene3D" id="3.30.450.20">
    <property type="entry name" value="PAS domain"/>
    <property type="match status" value="2"/>
</dbReference>
<dbReference type="InterPro" id="IPR000160">
    <property type="entry name" value="GGDEF_dom"/>
</dbReference>
<reference evidence="5 6" key="1">
    <citation type="submission" date="2020-07" db="EMBL/GenBank/DDBJ databases">
        <title>Genomic Encyclopedia of Type Strains, Phase IV (KMG-IV): sequencing the most valuable type-strain genomes for metagenomic binning, comparative biology and taxonomic classification.</title>
        <authorList>
            <person name="Goeker M."/>
        </authorList>
    </citation>
    <scope>NUCLEOTIDE SEQUENCE [LARGE SCALE GENOMIC DNA]</scope>
    <source>
        <strain evidence="5 6">DSM 17721</strain>
    </source>
</reference>
<dbReference type="SMART" id="SM00086">
    <property type="entry name" value="PAC"/>
    <property type="match status" value="2"/>
</dbReference>
<evidence type="ECO:0000313" key="5">
    <source>
        <dbReference type="EMBL" id="MBA2880776.1"/>
    </source>
</evidence>
<dbReference type="PANTHER" id="PTHR44757">
    <property type="entry name" value="DIGUANYLATE CYCLASE DGCP"/>
    <property type="match status" value="1"/>
</dbReference>
<dbReference type="InterPro" id="IPR052155">
    <property type="entry name" value="Biofilm_reg_signaling"/>
</dbReference>
<dbReference type="AlphaFoldDB" id="A0A7W0HK68"/>
<dbReference type="RefSeq" id="WP_181550432.1">
    <property type="nucleotide sequence ID" value="NZ_JACDUS010000002.1"/>
</dbReference>
<organism evidence="5 6">
    <name type="scientific">Desulfosalsimonas propionicica</name>
    <dbReference type="NCBI Taxonomy" id="332175"/>
    <lineage>
        <taxon>Bacteria</taxon>
        <taxon>Pseudomonadati</taxon>
        <taxon>Thermodesulfobacteriota</taxon>
        <taxon>Desulfobacteria</taxon>
        <taxon>Desulfobacterales</taxon>
        <taxon>Desulfosalsimonadaceae</taxon>
        <taxon>Desulfosalsimonas</taxon>
    </lineage>
</organism>
<evidence type="ECO:0000259" key="1">
    <source>
        <dbReference type="PROSITE" id="PS50112"/>
    </source>
</evidence>
<evidence type="ECO:0000259" key="3">
    <source>
        <dbReference type="PROSITE" id="PS50883"/>
    </source>
</evidence>
<dbReference type="NCBIfam" id="TIGR00254">
    <property type="entry name" value="GGDEF"/>
    <property type="match status" value="1"/>
</dbReference>
<accession>A0A7W0HK68</accession>
<dbReference type="PROSITE" id="PS50113">
    <property type="entry name" value="PAC"/>
    <property type="match status" value="2"/>
</dbReference>
<dbReference type="Proteomes" id="UP000525298">
    <property type="component" value="Unassembled WGS sequence"/>
</dbReference>
<dbReference type="SUPFAM" id="SSF55785">
    <property type="entry name" value="PYP-like sensor domain (PAS domain)"/>
    <property type="match status" value="2"/>
</dbReference>
<dbReference type="CDD" id="cd01949">
    <property type="entry name" value="GGDEF"/>
    <property type="match status" value="1"/>
</dbReference>
<dbReference type="InterPro" id="IPR035919">
    <property type="entry name" value="EAL_sf"/>
</dbReference>
<feature type="domain" description="PAS" evidence="1">
    <location>
        <begin position="142"/>
        <end position="213"/>
    </location>
</feature>
<dbReference type="Pfam" id="PF00990">
    <property type="entry name" value="GGDEF"/>
    <property type="match status" value="1"/>
</dbReference>
<dbReference type="Gene3D" id="3.30.70.270">
    <property type="match status" value="1"/>
</dbReference>
<dbReference type="SMART" id="SM00091">
    <property type="entry name" value="PAS"/>
    <property type="match status" value="2"/>
</dbReference>
<dbReference type="GO" id="GO:0006355">
    <property type="term" value="P:regulation of DNA-templated transcription"/>
    <property type="evidence" value="ECO:0007669"/>
    <property type="project" value="InterPro"/>
</dbReference>
<protein>
    <submittedName>
        <fullName evidence="5">Diguanylate cyclase (GGDEF)-like protein/PAS domain S-box-containing protein</fullName>
    </submittedName>
</protein>
<evidence type="ECO:0000313" key="6">
    <source>
        <dbReference type="Proteomes" id="UP000525298"/>
    </source>
</evidence>
<comment type="caution">
    <text evidence="5">The sequence shown here is derived from an EMBL/GenBank/DDBJ whole genome shotgun (WGS) entry which is preliminary data.</text>
</comment>
<dbReference type="InterPro" id="IPR000014">
    <property type="entry name" value="PAS"/>
</dbReference>
<dbReference type="Gene3D" id="3.20.20.450">
    <property type="entry name" value="EAL domain"/>
    <property type="match status" value="1"/>
</dbReference>
<gene>
    <name evidence="5" type="ORF">HNR65_001094</name>
</gene>
<feature type="domain" description="PAC" evidence="2">
    <location>
        <begin position="213"/>
        <end position="267"/>
    </location>
</feature>
<feature type="domain" description="EAL" evidence="3">
    <location>
        <begin position="441"/>
        <end position="695"/>
    </location>
</feature>
<dbReference type="CDD" id="cd01948">
    <property type="entry name" value="EAL"/>
    <property type="match status" value="1"/>
</dbReference>
<dbReference type="PROSITE" id="PS50883">
    <property type="entry name" value="EAL"/>
    <property type="match status" value="1"/>
</dbReference>
<dbReference type="NCBIfam" id="TIGR00229">
    <property type="entry name" value="sensory_box"/>
    <property type="match status" value="2"/>
</dbReference>
<dbReference type="SUPFAM" id="SSF55073">
    <property type="entry name" value="Nucleotide cyclase"/>
    <property type="match status" value="1"/>
</dbReference>
<sequence>MIDRGAKNTDFSHDHPQEPIISSEVLMDAPIGIFTSLPEGRLLSANHTLAQMLGYEASCELIEVITNLAQNIYAHPEDRKQMKNLLETRGEIHDYRCQWVDRNGRIFWVSIHIKAMKAKKGKTAFYQGFVTDITGRKEAEEEMELLMAAVEKASDWIIITDTNGMIRYANKAAEKLSGYAKEELIGKTPRIFKSGKHDRQYYKEMWDTLLDGNTFQGILTNRRKDGKLFEIYHTITPVRTDAGQLSFFVVTSKDLTEQRILEKRINHLAHYDPLSGLPNRRLFLELLSQSMGLVEKDKNLVAVMILDLDRFNLINDTLGPSCGDAVLRETANRINSVSDEKSIVAKIGSDEFGIILSEISQTEEVLRYVRKYLKIVSQPMLIEDNELLVTVSIGISVYPNDSENAEELMQYANLAMSDVRSQGANNYQFYAEGMNIRVSEFVHMEKKLYDALSNNEFFLVYQPYVDTQTHHVRGMEALIRWQSPESGEILPGKFIPVLEESRLLAEVGEWIVKTVCRQIASWQGKGLNVVPVAVNFSSIQFKQKGFSAHLSDIIQKAGIDPRLLTCEITESTFMEDVTNTRETLEAIRDLGAAVSIDDFGTGYSSLSYLKRLPVNNLKIDISFIRNIAQDTDDATIVSTIISMAHHLGLKTIAEGVETGEQLKILRLLGCDMIQGFYFSKPVRAAVIEDRLSKPIA</sequence>
<dbReference type="InterPro" id="IPR035965">
    <property type="entry name" value="PAS-like_dom_sf"/>
</dbReference>
<name>A0A7W0HK68_9BACT</name>
<dbReference type="SMART" id="SM00052">
    <property type="entry name" value="EAL"/>
    <property type="match status" value="1"/>
</dbReference>
<dbReference type="InterPro" id="IPR001633">
    <property type="entry name" value="EAL_dom"/>
</dbReference>
<dbReference type="Pfam" id="PF00989">
    <property type="entry name" value="PAS"/>
    <property type="match status" value="1"/>
</dbReference>
<dbReference type="Pfam" id="PF13426">
    <property type="entry name" value="PAS_9"/>
    <property type="match status" value="1"/>
</dbReference>
<evidence type="ECO:0000259" key="4">
    <source>
        <dbReference type="PROSITE" id="PS50887"/>
    </source>
</evidence>
<proteinExistence type="predicted"/>
<dbReference type="PANTHER" id="PTHR44757:SF2">
    <property type="entry name" value="BIOFILM ARCHITECTURE MAINTENANCE PROTEIN MBAA"/>
    <property type="match status" value="1"/>
</dbReference>
<dbReference type="InterPro" id="IPR029787">
    <property type="entry name" value="Nucleotide_cyclase"/>
</dbReference>
<feature type="domain" description="PAC" evidence="2">
    <location>
        <begin position="93"/>
        <end position="145"/>
    </location>
</feature>
<dbReference type="Pfam" id="PF00563">
    <property type="entry name" value="EAL"/>
    <property type="match status" value="1"/>
</dbReference>
<dbReference type="CDD" id="cd00130">
    <property type="entry name" value="PAS"/>
    <property type="match status" value="2"/>
</dbReference>
<feature type="domain" description="GGDEF" evidence="4">
    <location>
        <begin position="299"/>
        <end position="432"/>
    </location>
</feature>
<keyword evidence="6" id="KW-1185">Reference proteome</keyword>
<evidence type="ECO:0000259" key="2">
    <source>
        <dbReference type="PROSITE" id="PS50113"/>
    </source>
</evidence>
<dbReference type="EMBL" id="JACDUS010000002">
    <property type="protein sequence ID" value="MBA2880776.1"/>
    <property type="molecule type" value="Genomic_DNA"/>
</dbReference>
<dbReference type="SUPFAM" id="SSF141868">
    <property type="entry name" value="EAL domain-like"/>
    <property type="match status" value="1"/>
</dbReference>
<dbReference type="InterPro" id="IPR013767">
    <property type="entry name" value="PAS_fold"/>
</dbReference>